<reference evidence="7 8" key="1">
    <citation type="submission" date="2015-12" db="EMBL/GenBank/DDBJ databases">
        <authorList>
            <person name="Shamseldin A."/>
            <person name="Moawad H."/>
            <person name="Abd El-Rahim W.M."/>
            <person name="Sadowsky M.J."/>
        </authorList>
    </citation>
    <scope>NUCLEOTIDE SEQUENCE [LARGE SCALE GENOMIC DNA]</scope>
    <source>
        <strain evidence="7 8">WF1</strain>
    </source>
</reference>
<dbReference type="InterPro" id="IPR012001">
    <property type="entry name" value="Thiamin_PyroP_enz_TPP-bd_dom"/>
</dbReference>
<dbReference type="SUPFAM" id="SSF52467">
    <property type="entry name" value="DHS-like NAD/FAD-binding domain"/>
    <property type="match status" value="1"/>
</dbReference>
<evidence type="ECO:0000256" key="3">
    <source>
        <dbReference type="RuleBase" id="RU362132"/>
    </source>
</evidence>
<feature type="domain" description="Thiamine pyrophosphate enzyme TPP-binding" evidence="5">
    <location>
        <begin position="382"/>
        <end position="528"/>
    </location>
</feature>
<dbReference type="Pfam" id="PF02775">
    <property type="entry name" value="TPP_enzyme_C"/>
    <property type="match status" value="1"/>
</dbReference>
<dbReference type="Gene3D" id="3.40.50.970">
    <property type="match status" value="2"/>
</dbReference>
<dbReference type="NCBIfam" id="TIGR02418">
    <property type="entry name" value="acolac_catab"/>
    <property type="match status" value="1"/>
</dbReference>
<dbReference type="Pfam" id="PF02776">
    <property type="entry name" value="TPP_enzyme_N"/>
    <property type="match status" value="1"/>
</dbReference>
<dbReference type="InterPro" id="IPR012000">
    <property type="entry name" value="Thiamin_PyroP_enz_cen_dom"/>
</dbReference>
<evidence type="ECO:0000259" key="4">
    <source>
        <dbReference type="Pfam" id="PF00205"/>
    </source>
</evidence>
<comment type="caution">
    <text evidence="7">The sequence shown here is derived from an EMBL/GenBank/DDBJ whole genome shotgun (WGS) entry which is preliminary data.</text>
</comment>
<evidence type="ECO:0000259" key="6">
    <source>
        <dbReference type="Pfam" id="PF02776"/>
    </source>
</evidence>
<dbReference type="CDD" id="cd07035">
    <property type="entry name" value="TPP_PYR_POX_like"/>
    <property type="match status" value="1"/>
</dbReference>
<dbReference type="InterPro" id="IPR029061">
    <property type="entry name" value="THDP-binding"/>
</dbReference>
<dbReference type="InterPro" id="IPR029035">
    <property type="entry name" value="DHS-like_NAD/FAD-binding_dom"/>
</dbReference>
<sequence>MSIKTAYLVVKCLENQGVEIIFGIPGAKIDTVFDALVDSKIRLIVCRHEQNAAFMAAAYGRRTGKPGVVLVTSGPGAANLTTGLLTATTEGDPVIAIAGNVPLSMKFKETHQNTDNARLLAPVTKSSIEVTTPETVPEAFANAFRIATAARSGACFISLPQDVLMMESNAKPSRAVANICYGHATLVNIDKASEALSRASSPMLLLGEEATLPENVSAIQHLVRKHRIPVVCTYQGAGVIPKDLMNCFYGRVGLFKNQPGDRLIAKSDLIITIGFNLVEYDPEVWNANEDKNIIHIDSIAANIHNQYQPSLELLGNIHDNINLVTEKTSTVNHVSYPELQNELNVVINSGKNKIGKGNTIHPLRFIHELNKVIDQDTVICCDIGSVYMWLARYLISNYPHQILFSNGQQTLGVALPWALATKLAVPKKKVISISGDGGFLFSAMELEASVREKIQFTHFIWTDGGYNMVKEQQIMKYNRTSGVNFGAINIPKFAESFGAKGYVIRDPNDIVTTLVKAQAVQSPTLIDVAIDYSDNSMMFLDAHDPDFG</sequence>
<dbReference type="Proteomes" id="UP000191980">
    <property type="component" value="Unassembled WGS sequence"/>
</dbReference>
<dbReference type="OrthoDB" id="9785953at2"/>
<dbReference type="GO" id="GO:0009099">
    <property type="term" value="P:L-valine biosynthetic process"/>
    <property type="evidence" value="ECO:0007669"/>
    <property type="project" value="TreeGrafter"/>
</dbReference>
<dbReference type="GO" id="GO:0050660">
    <property type="term" value="F:flavin adenine dinucleotide binding"/>
    <property type="evidence" value="ECO:0007669"/>
    <property type="project" value="TreeGrafter"/>
</dbReference>
<evidence type="ECO:0000259" key="5">
    <source>
        <dbReference type="Pfam" id="PF02775"/>
    </source>
</evidence>
<dbReference type="Pfam" id="PF00205">
    <property type="entry name" value="TPP_enzyme_M"/>
    <property type="match status" value="1"/>
</dbReference>
<evidence type="ECO:0000256" key="2">
    <source>
        <dbReference type="ARBA" id="ARBA00023052"/>
    </source>
</evidence>
<dbReference type="AlphaFoldDB" id="A0A1V8M9S3"/>
<feature type="domain" description="Thiamine pyrophosphate enzyme N-terminal TPP-binding" evidence="6">
    <location>
        <begin position="4"/>
        <end position="116"/>
    </location>
</feature>
<dbReference type="NCBIfam" id="NF006378">
    <property type="entry name" value="PRK08617.1"/>
    <property type="match status" value="1"/>
</dbReference>
<dbReference type="GO" id="GO:0009097">
    <property type="term" value="P:isoleucine biosynthetic process"/>
    <property type="evidence" value="ECO:0007669"/>
    <property type="project" value="TreeGrafter"/>
</dbReference>
<evidence type="ECO:0008006" key="9">
    <source>
        <dbReference type="Google" id="ProtNLM"/>
    </source>
</evidence>
<dbReference type="GO" id="GO:0030976">
    <property type="term" value="F:thiamine pyrophosphate binding"/>
    <property type="evidence" value="ECO:0007669"/>
    <property type="project" value="InterPro"/>
</dbReference>
<keyword evidence="2 3" id="KW-0786">Thiamine pyrophosphate</keyword>
<feature type="domain" description="Thiamine pyrophosphate enzyme central" evidence="4">
    <location>
        <begin position="189"/>
        <end position="319"/>
    </location>
</feature>
<proteinExistence type="inferred from homology"/>
<name>A0A1V8M9S3_9GAMM</name>
<dbReference type="InterPro" id="IPR011766">
    <property type="entry name" value="TPP_enzyme_TPP-bd"/>
</dbReference>
<organism evidence="7 8">
    <name type="scientific">Methyloprofundus sedimenti</name>
    <dbReference type="NCBI Taxonomy" id="1420851"/>
    <lineage>
        <taxon>Bacteria</taxon>
        <taxon>Pseudomonadati</taxon>
        <taxon>Pseudomonadota</taxon>
        <taxon>Gammaproteobacteria</taxon>
        <taxon>Methylococcales</taxon>
        <taxon>Methylococcaceae</taxon>
        <taxon>Methyloprofundus</taxon>
    </lineage>
</organism>
<dbReference type="InterPro" id="IPR045229">
    <property type="entry name" value="TPP_enz"/>
</dbReference>
<protein>
    <recommendedName>
        <fullName evidence="9">Acetolactate synthase</fullName>
    </recommendedName>
</protein>
<dbReference type="PANTHER" id="PTHR18968">
    <property type="entry name" value="THIAMINE PYROPHOSPHATE ENZYMES"/>
    <property type="match status" value="1"/>
</dbReference>
<dbReference type="GO" id="GO:0000287">
    <property type="term" value="F:magnesium ion binding"/>
    <property type="evidence" value="ECO:0007669"/>
    <property type="project" value="InterPro"/>
</dbReference>
<accession>A0A1V8M9S3</accession>
<dbReference type="STRING" id="1420851.AU255_09365"/>
<gene>
    <name evidence="7" type="ORF">AU255_09365</name>
</gene>
<dbReference type="GO" id="GO:0034077">
    <property type="term" value="P:butanediol metabolic process"/>
    <property type="evidence" value="ECO:0007669"/>
    <property type="project" value="InterPro"/>
</dbReference>
<dbReference type="Gene3D" id="3.40.50.1220">
    <property type="entry name" value="TPP-binding domain"/>
    <property type="match status" value="1"/>
</dbReference>
<dbReference type="RefSeq" id="WP_080522647.1">
    <property type="nucleotide sequence ID" value="NZ_LPUF01000001.1"/>
</dbReference>
<dbReference type="PROSITE" id="PS00187">
    <property type="entry name" value="TPP_ENZYMES"/>
    <property type="match status" value="1"/>
</dbReference>
<comment type="similarity">
    <text evidence="1 3">Belongs to the TPP enzyme family.</text>
</comment>
<dbReference type="GO" id="GO:0003984">
    <property type="term" value="F:acetolactate synthase activity"/>
    <property type="evidence" value="ECO:0007669"/>
    <property type="project" value="InterPro"/>
</dbReference>
<evidence type="ECO:0000313" key="7">
    <source>
        <dbReference type="EMBL" id="OQK18043.1"/>
    </source>
</evidence>
<evidence type="ECO:0000256" key="1">
    <source>
        <dbReference type="ARBA" id="ARBA00007812"/>
    </source>
</evidence>
<dbReference type="EMBL" id="LPUF01000001">
    <property type="protein sequence ID" value="OQK18043.1"/>
    <property type="molecule type" value="Genomic_DNA"/>
</dbReference>
<evidence type="ECO:0000313" key="8">
    <source>
        <dbReference type="Proteomes" id="UP000191980"/>
    </source>
</evidence>
<dbReference type="GO" id="GO:0005948">
    <property type="term" value="C:acetolactate synthase complex"/>
    <property type="evidence" value="ECO:0007669"/>
    <property type="project" value="TreeGrafter"/>
</dbReference>
<dbReference type="InterPro" id="IPR012782">
    <property type="entry name" value="Acetolactate_synth_catblc"/>
</dbReference>
<dbReference type="FunFam" id="3.40.50.970:FF:000007">
    <property type="entry name" value="Acetolactate synthase"/>
    <property type="match status" value="1"/>
</dbReference>
<dbReference type="InterPro" id="IPR000399">
    <property type="entry name" value="TPP-bd_CS"/>
</dbReference>
<dbReference type="PANTHER" id="PTHR18968:SF129">
    <property type="entry name" value="ACETOLACTATE SYNTHASE"/>
    <property type="match status" value="1"/>
</dbReference>
<dbReference type="SUPFAM" id="SSF52518">
    <property type="entry name" value="Thiamin diphosphate-binding fold (THDP-binding)"/>
    <property type="match status" value="2"/>
</dbReference>
<keyword evidence="8" id="KW-1185">Reference proteome</keyword>